<dbReference type="AlphaFoldDB" id="A0A2M7QBY6"/>
<gene>
    <name evidence="1" type="ORF">COY93_01300</name>
</gene>
<sequence length="382" mass="44174">MSERYLEIESELRSSFSFREQMTRLVREKFPEYESFTAEQQDRMDSEKARRDAAVLSSDVTDLLHEYGISQKFLDRLIEVNQEQAFADQSDGTESESRSRVFVLSVDSHFSADMRLPDGYGYKGGAARVLLERALGIDVSGQPRDLDVIRLSWRKPEKDLDVQVGYEFMPDDMETGNGVEVIGDEWEYFDSRDLTLNQVWANDTEIRLTEACLLDTVRHILRPTEYERRQKVSKHDGAEVGNKMMAKMIRLYVDLVEQYGYAELIGLDVWMVESSFISPFWLAVNLDRAFENGTADQFFSEIKRLRQVPDKVKSAEEAGVYLLRLMSQSDFYFRNAPIEQYEYENLLDETTGVTIFPFSKEDGELDEYDILPFSLGHGRGRG</sequence>
<organism evidence="1 2">
    <name type="scientific">Candidatus Uhrbacteria bacterium CG_4_10_14_0_8_um_filter_58_22</name>
    <dbReference type="NCBI Taxonomy" id="1975029"/>
    <lineage>
        <taxon>Bacteria</taxon>
        <taxon>Candidatus Uhriibacteriota</taxon>
    </lineage>
</organism>
<protein>
    <submittedName>
        <fullName evidence="1">Uncharacterized protein</fullName>
    </submittedName>
</protein>
<comment type="caution">
    <text evidence="1">The sequence shown here is derived from an EMBL/GenBank/DDBJ whole genome shotgun (WGS) entry which is preliminary data.</text>
</comment>
<reference evidence="2" key="1">
    <citation type="submission" date="2017-09" db="EMBL/GenBank/DDBJ databases">
        <title>Depth-based differentiation of microbial function through sediment-hosted aquifers and enrichment of novel symbionts in the deep terrestrial subsurface.</title>
        <authorList>
            <person name="Probst A.J."/>
            <person name="Ladd B."/>
            <person name="Jarett J.K."/>
            <person name="Geller-Mcgrath D.E."/>
            <person name="Sieber C.M.K."/>
            <person name="Emerson J.B."/>
            <person name="Anantharaman K."/>
            <person name="Thomas B.C."/>
            <person name="Malmstrom R."/>
            <person name="Stieglmeier M."/>
            <person name="Klingl A."/>
            <person name="Woyke T."/>
            <person name="Ryan C.M."/>
            <person name="Banfield J.F."/>
        </authorList>
    </citation>
    <scope>NUCLEOTIDE SEQUENCE [LARGE SCALE GENOMIC DNA]</scope>
</reference>
<evidence type="ECO:0000313" key="1">
    <source>
        <dbReference type="EMBL" id="PIY63147.1"/>
    </source>
</evidence>
<evidence type="ECO:0000313" key="2">
    <source>
        <dbReference type="Proteomes" id="UP000230973"/>
    </source>
</evidence>
<dbReference type="Proteomes" id="UP000230973">
    <property type="component" value="Unassembled WGS sequence"/>
</dbReference>
<dbReference type="EMBL" id="PFLC01000015">
    <property type="protein sequence ID" value="PIY63147.1"/>
    <property type="molecule type" value="Genomic_DNA"/>
</dbReference>
<accession>A0A2M7QBY6</accession>
<name>A0A2M7QBY6_9BACT</name>
<proteinExistence type="predicted"/>